<organism evidence="1">
    <name type="scientific">Sorangium cellulosum</name>
    <name type="common">Polyangium cellulosum</name>
    <dbReference type="NCBI Taxonomy" id="56"/>
    <lineage>
        <taxon>Bacteria</taxon>
        <taxon>Pseudomonadati</taxon>
        <taxon>Myxococcota</taxon>
        <taxon>Polyangia</taxon>
        <taxon>Polyangiales</taxon>
        <taxon>Polyangiaceae</taxon>
        <taxon>Sorangium</taxon>
    </lineage>
</organism>
<dbReference type="EMBL" id="MH908919">
    <property type="protein sequence ID" value="AYM54197.1"/>
    <property type="molecule type" value="Genomic_DNA"/>
</dbReference>
<dbReference type="AlphaFoldDB" id="A0A3S5GY52"/>
<evidence type="ECO:0000313" key="1">
    <source>
        <dbReference type="EMBL" id="AYM54197.1"/>
    </source>
</evidence>
<proteinExistence type="predicted"/>
<sequence length="386" mass="42082">MHSHRNRLASWLLLLGLLLGVGAWIPFAPTARPLGEQRFVQPFLITFERHEVQVIAFTPDHPDYEAIEVFVTRRFGRPPLLRAIITLHGGFHVDHYNDPEIARERAAIFTGRETVYRPIDFDEGQVDGFPAARLRFTSYRSEDIDVYLEASAWPAPELGGFIDPGDHSEGDSLPVLWADASAPVSAASSVTIDGAPVALGDPASGIPGGIYSFGFRIGVVYEGHLALEQLSAPRRLAEGERWLYQDHLGIRHAYGIASVMGDRLTIRKTTTSPALTEEIIEAQVVSGRIELRSVRATGRTGFDRSDAPPPAPAGLTLDLSTAGAFSLSLDENPDLIAGTATVERRAATSVWTLQPVEPSWATSRQVTATVSRHRDVLLIEGEVSAP</sequence>
<protein>
    <submittedName>
        <fullName evidence="1">Uncharacterized protein</fullName>
    </submittedName>
</protein>
<accession>A0A3S5GY52</accession>
<name>A0A3S5GY52_SORCE</name>
<reference evidence="1" key="1">
    <citation type="journal article" date="2018" name="J. Ind. Microbiol. Biotechnol.">
        <title>Genome mining reveals uncommon alkylpyrones as type III PKS products from myxobacteria.</title>
        <authorList>
            <person name="Hug J.J."/>
            <person name="Panter F."/>
            <person name="Krug D."/>
            <person name="Muller R."/>
        </authorList>
    </citation>
    <scope>NUCLEOTIDE SEQUENCE</scope>
    <source>
        <strain evidence="1">So ce1525</strain>
    </source>
</reference>